<evidence type="ECO:0000313" key="3">
    <source>
        <dbReference type="Proteomes" id="UP000606974"/>
    </source>
</evidence>
<name>A0A8H7AAB0_9EURO</name>
<protein>
    <submittedName>
        <fullName evidence="2">Uncharacterized protein</fullName>
    </submittedName>
</protein>
<accession>A0A8H7AAB0</accession>
<dbReference type="Proteomes" id="UP000606974">
    <property type="component" value="Unassembled WGS sequence"/>
</dbReference>
<keyword evidence="3" id="KW-1185">Reference proteome</keyword>
<sequence>MMVTSKSLTQKNHQSYPPVTSQYQYGEEFIQNQVLRQGAQTPQAAEIREDPHTKVHNEMSILRVCARRLSEPEFTQYELENGEVVNLVTVEGMKKAGLLDTNFNNKAKNPFLANLETLVGTSPKIDTIKAILNQKGYDYRNDPSKVIVLCYSPTTALILYYRHGRQYQGFAEADGRRFDGSGPSPLSSSVGPTWATPRQ</sequence>
<dbReference type="EMBL" id="JAACFV010000177">
    <property type="protein sequence ID" value="KAF7503466.1"/>
    <property type="molecule type" value="Genomic_DNA"/>
</dbReference>
<dbReference type="AlphaFoldDB" id="A0A8H7AAB0"/>
<proteinExistence type="predicted"/>
<evidence type="ECO:0000313" key="2">
    <source>
        <dbReference type="EMBL" id="KAF7503466.1"/>
    </source>
</evidence>
<gene>
    <name evidence="2" type="ORF">GJ744_003725</name>
</gene>
<feature type="compositionally biased region" description="Low complexity" evidence="1">
    <location>
        <begin position="180"/>
        <end position="192"/>
    </location>
</feature>
<organism evidence="2 3">
    <name type="scientific">Endocarpon pusillum</name>
    <dbReference type="NCBI Taxonomy" id="364733"/>
    <lineage>
        <taxon>Eukaryota</taxon>
        <taxon>Fungi</taxon>
        <taxon>Dikarya</taxon>
        <taxon>Ascomycota</taxon>
        <taxon>Pezizomycotina</taxon>
        <taxon>Eurotiomycetes</taxon>
        <taxon>Chaetothyriomycetidae</taxon>
        <taxon>Verrucariales</taxon>
        <taxon>Verrucariaceae</taxon>
        <taxon>Endocarpon</taxon>
    </lineage>
</organism>
<comment type="caution">
    <text evidence="2">The sequence shown here is derived from an EMBL/GenBank/DDBJ whole genome shotgun (WGS) entry which is preliminary data.</text>
</comment>
<feature type="region of interest" description="Disordered" evidence="1">
    <location>
        <begin position="174"/>
        <end position="199"/>
    </location>
</feature>
<evidence type="ECO:0000256" key="1">
    <source>
        <dbReference type="SAM" id="MobiDB-lite"/>
    </source>
</evidence>
<reference evidence="2" key="1">
    <citation type="submission" date="2020-02" db="EMBL/GenBank/DDBJ databases">
        <authorList>
            <person name="Palmer J.M."/>
        </authorList>
    </citation>
    <scope>NUCLEOTIDE SEQUENCE</scope>
    <source>
        <strain evidence="2">EPUS1.4</strain>
        <tissue evidence="2">Thallus</tissue>
    </source>
</reference>